<protein>
    <recommendedName>
        <fullName evidence="3">Transcriptional regulator</fullName>
    </recommendedName>
</protein>
<dbReference type="RefSeq" id="WP_012129347.1">
    <property type="nucleotide sequence ID" value="NC_009784.1"/>
</dbReference>
<dbReference type="EMBL" id="CP000790">
    <property type="protein sequence ID" value="ABU73652.1"/>
    <property type="molecule type" value="Genomic_DNA"/>
</dbReference>
<evidence type="ECO:0008006" key="3">
    <source>
        <dbReference type="Google" id="ProtNLM"/>
    </source>
</evidence>
<proteinExistence type="predicted"/>
<dbReference type="Proteomes" id="UP000008152">
    <property type="component" value="Chromosome II"/>
</dbReference>
<dbReference type="AlphaFoldDB" id="A7N524"/>
<accession>A7N524</accession>
<evidence type="ECO:0000313" key="2">
    <source>
        <dbReference type="Proteomes" id="UP000008152"/>
    </source>
</evidence>
<organism evidence="1 2">
    <name type="scientific">Vibrio campbellii (strain ATCC BAA-1116)</name>
    <dbReference type="NCBI Taxonomy" id="2902295"/>
    <lineage>
        <taxon>Bacteria</taxon>
        <taxon>Pseudomonadati</taxon>
        <taxon>Pseudomonadota</taxon>
        <taxon>Gammaproteobacteria</taxon>
        <taxon>Vibrionales</taxon>
        <taxon>Vibrionaceae</taxon>
        <taxon>Vibrio</taxon>
    </lineage>
</organism>
<dbReference type="PATRIC" id="fig|338187.25.peg.4518"/>
<dbReference type="KEGG" id="vha:VIBHAR_05758"/>
<sequence>MFHESFRTLFWREFKSIKQGADYFHVTKPTVVRWLDGTMPVNPMAEKLLLIKSLA</sequence>
<reference evidence="1 2" key="1">
    <citation type="submission" date="2007-08" db="EMBL/GenBank/DDBJ databases">
        <authorList>
            <consortium name="The Vibrio harveyi Genome Sequencing Project"/>
            <person name="Bassler B."/>
            <person name="Clifton S.W."/>
            <person name="Fulton L."/>
            <person name="Delehaunty K."/>
            <person name="Fronick C."/>
            <person name="Harrison M."/>
            <person name="Markivic C."/>
            <person name="Fulton R."/>
            <person name="Tin-Wollam A.-M."/>
            <person name="Shah N."/>
            <person name="Pepin K."/>
            <person name="Nash W."/>
            <person name="Thiruvilangam P."/>
            <person name="Bhonagiri V."/>
            <person name="Waters C."/>
            <person name="Tu K.C."/>
            <person name="Irgon J."/>
            <person name="Wilson R.K."/>
        </authorList>
    </citation>
    <scope>NUCLEOTIDE SEQUENCE [LARGE SCALE GENOMIC DNA]</scope>
    <source>
        <strain evidence="2">ATCC BAA-1116 / BB120</strain>
    </source>
</reference>
<evidence type="ECO:0000313" key="1">
    <source>
        <dbReference type="EMBL" id="ABU73652.1"/>
    </source>
</evidence>
<gene>
    <name evidence="1" type="ordered locus">VIBHAR_05758</name>
</gene>
<name>A7N524_VIBC1</name>